<organism evidence="2 3">
    <name type="scientific">Pannonibacter anstelovis</name>
    <dbReference type="NCBI Taxonomy" id="3121537"/>
    <lineage>
        <taxon>Bacteria</taxon>
        <taxon>Pseudomonadati</taxon>
        <taxon>Pseudomonadota</taxon>
        <taxon>Alphaproteobacteria</taxon>
        <taxon>Hyphomicrobiales</taxon>
        <taxon>Stappiaceae</taxon>
        <taxon>Pannonibacter</taxon>
    </lineage>
</organism>
<evidence type="ECO:0000256" key="1">
    <source>
        <dbReference type="SAM" id="MobiDB-lite"/>
    </source>
</evidence>
<sequence length="118" mass="13246">MSTRGWTFDELARAIGLRAMGEDYTDIALRLNRPRLEVVRQVGAARSLIRAEMWIQPLLAEPRREEPVEVPVPGTPVLRPYRVRPDIDELAAMTARDNTAALMGDPAPGRSALERKRS</sequence>
<dbReference type="EMBL" id="JBAKBE010000011">
    <property type="protein sequence ID" value="MEH0098055.1"/>
    <property type="molecule type" value="Genomic_DNA"/>
</dbReference>
<keyword evidence="3" id="KW-1185">Reference proteome</keyword>
<dbReference type="Proteomes" id="UP001380822">
    <property type="component" value="Unassembled WGS sequence"/>
</dbReference>
<evidence type="ECO:0008006" key="4">
    <source>
        <dbReference type="Google" id="ProtNLM"/>
    </source>
</evidence>
<gene>
    <name evidence="2" type="ORF">V6L76_17465</name>
</gene>
<dbReference type="RefSeq" id="WP_334252391.1">
    <property type="nucleotide sequence ID" value="NZ_JBAKBE010000011.1"/>
</dbReference>
<feature type="region of interest" description="Disordered" evidence="1">
    <location>
        <begin position="99"/>
        <end position="118"/>
    </location>
</feature>
<evidence type="ECO:0000313" key="2">
    <source>
        <dbReference type="EMBL" id="MEH0098055.1"/>
    </source>
</evidence>
<evidence type="ECO:0000313" key="3">
    <source>
        <dbReference type="Proteomes" id="UP001380822"/>
    </source>
</evidence>
<comment type="caution">
    <text evidence="2">The sequence shown here is derived from an EMBL/GenBank/DDBJ whole genome shotgun (WGS) entry which is preliminary data.</text>
</comment>
<proteinExistence type="predicted"/>
<name>A0ABU7ZTF2_9HYPH</name>
<accession>A0ABU7ZTF2</accession>
<reference evidence="2 3" key="1">
    <citation type="submission" date="2024-02" db="EMBL/GenBank/DDBJ databases">
        <title>A new putative Pannonibacter species isolated from two cases of bloodstream infections in paediatric patients.</title>
        <authorList>
            <person name="Castellana S."/>
            <person name="De Laurentiis V."/>
            <person name="Grassi M."/>
            <person name="De Leonardis F."/>
            <person name="Mosca A."/>
            <person name="De Carlo C."/>
            <person name="Sparapano E."/>
            <person name="Ronga L."/>
            <person name="Santacroce L."/>
            <person name="Chironna M."/>
            <person name="De Robertis A."/>
            <person name="Bianco A."/>
            <person name="Del Sambro L."/>
            <person name="Capozzi L."/>
            <person name="Parisi A."/>
        </authorList>
    </citation>
    <scope>NUCLEOTIDE SEQUENCE [LARGE SCALE GENOMIC DNA]</scope>
    <source>
        <strain evidence="2 3">Pt2</strain>
    </source>
</reference>
<protein>
    <recommendedName>
        <fullName evidence="4">GcrA cell cycle regulator</fullName>
    </recommendedName>
</protein>